<keyword evidence="4" id="KW-0812">Transmembrane</keyword>
<dbReference type="GO" id="GO:0005886">
    <property type="term" value="C:plasma membrane"/>
    <property type="evidence" value="ECO:0007669"/>
    <property type="project" value="TreeGrafter"/>
</dbReference>
<evidence type="ECO:0000313" key="6">
    <source>
        <dbReference type="EMBL" id="PTQ87550.1"/>
    </source>
</evidence>
<feature type="transmembrane region" description="Helical" evidence="4">
    <location>
        <begin position="121"/>
        <end position="144"/>
    </location>
</feature>
<dbReference type="Gene3D" id="3.30.70.270">
    <property type="match status" value="1"/>
</dbReference>
<dbReference type="SMART" id="SM00267">
    <property type="entry name" value="GGDEF"/>
    <property type="match status" value="1"/>
</dbReference>
<dbReference type="InterPro" id="IPR000160">
    <property type="entry name" value="GGDEF_dom"/>
</dbReference>
<dbReference type="SUPFAM" id="SSF55073">
    <property type="entry name" value="Nucleotide cyclase"/>
    <property type="match status" value="1"/>
</dbReference>
<dbReference type="CDD" id="cd01949">
    <property type="entry name" value="GGDEF"/>
    <property type="match status" value="1"/>
</dbReference>
<dbReference type="NCBIfam" id="TIGR00254">
    <property type="entry name" value="GGDEF"/>
    <property type="match status" value="1"/>
</dbReference>
<name>A0A2T5IUL1_9GAMM</name>
<dbReference type="GO" id="GO:1902201">
    <property type="term" value="P:negative regulation of bacterial-type flagellum-dependent cell motility"/>
    <property type="evidence" value="ECO:0007669"/>
    <property type="project" value="TreeGrafter"/>
</dbReference>
<feature type="transmembrane region" description="Helical" evidence="4">
    <location>
        <begin position="175"/>
        <end position="196"/>
    </location>
</feature>
<dbReference type="InterPro" id="IPR043128">
    <property type="entry name" value="Rev_trsase/Diguanyl_cyclase"/>
</dbReference>
<keyword evidence="4" id="KW-0472">Membrane</keyword>
<protein>
    <recommendedName>
        <fullName evidence="2">diguanylate cyclase</fullName>
        <ecNumber evidence="2">2.7.7.65</ecNumber>
    </recommendedName>
</protein>
<proteinExistence type="predicted"/>
<dbReference type="FunFam" id="3.30.70.270:FF:000001">
    <property type="entry name" value="Diguanylate cyclase domain protein"/>
    <property type="match status" value="1"/>
</dbReference>
<evidence type="ECO:0000256" key="1">
    <source>
        <dbReference type="ARBA" id="ARBA00001946"/>
    </source>
</evidence>
<accession>A0A2T5IUL1</accession>
<feature type="domain" description="GGDEF" evidence="5">
    <location>
        <begin position="282"/>
        <end position="419"/>
    </location>
</feature>
<dbReference type="PANTHER" id="PTHR45138:SF9">
    <property type="entry name" value="DIGUANYLATE CYCLASE DGCM-RELATED"/>
    <property type="match status" value="1"/>
</dbReference>
<keyword evidence="4" id="KW-1133">Transmembrane helix</keyword>
<comment type="catalytic activity">
    <reaction evidence="3">
        <text>2 GTP = 3',3'-c-di-GMP + 2 diphosphate</text>
        <dbReference type="Rhea" id="RHEA:24898"/>
        <dbReference type="ChEBI" id="CHEBI:33019"/>
        <dbReference type="ChEBI" id="CHEBI:37565"/>
        <dbReference type="ChEBI" id="CHEBI:58805"/>
        <dbReference type="EC" id="2.7.7.65"/>
    </reaction>
</comment>
<dbReference type="PROSITE" id="PS50887">
    <property type="entry name" value="GGDEF"/>
    <property type="match status" value="1"/>
</dbReference>
<dbReference type="InterPro" id="IPR029787">
    <property type="entry name" value="Nucleotide_cyclase"/>
</dbReference>
<evidence type="ECO:0000259" key="5">
    <source>
        <dbReference type="PROSITE" id="PS50887"/>
    </source>
</evidence>
<sequence>MADIKLSPTLPHLLTELAQDSSMNHYVQQLLQQKPLFIHFRSDLEQCFLVKRSQEFSQIFKIAAGLWLVLYLVILCGTTIFFPQLLTESHYLIWQGCLISTGFLIIVLNICAYLPHSHELIYHYLLAPSMTLLLYQLLIGALAYPDGEHNIYASYNIIICLIIITHTLRFLCLKSALIILCGTLMAGATVFVNHWFVPTLQVLHSFVLVIVVLLNIAFFVERRERLGFLHEVLVAIKSHELEQMNQHLATIAREDALSGVANRRAFDDYLTIEWERARREEQPLALLFIDIDHFKLYNDNYGHAAGDKCLQQVARTMHDALLRPADLVARYGGEEFVVLLPNTDSMGAEEVAHRILDAIDRLAIPHKRSLVTHHITVSIGICSMMPNEQNQLSALVANADAALYKAKAAGRHGYKHYFEPMSVKFKNS</sequence>
<dbReference type="GO" id="GO:0043709">
    <property type="term" value="P:cell adhesion involved in single-species biofilm formation"/>
    <property type="evidence" value="ECO:0007669"/>
    <property type="project" value="TreeGrafter"/>
</dbReference>
<feature type="transmembrane region" description="Helical" evidence="4">
    <location>
        <begin position="202"/>
        <end position="220"/>
    </location>
</feature>
<dbReference type="Pfam" id="PF00990">
    <property type="entry name" value="GGDEF"/>
    <property type="match status" value="1"/>
</dbReference>
<feature type="transmembrane region" description="Helical" evidence="4">
    <location>
        <begin position="62"/>
        <end position="86"/>
    </location>
</feature>
<keyword evidence="7" id="KW-1185">Reference proteome</keyword>
<comment type="cofactor">
    <cofactor evidence="1">
        <name>Mg(2+)</name>
        <dbReference type="ChEBI" id="CHEBI:18420"/>
    </cofactor>
</comment>
<comment type="caution">
    <text evidence="6">The sequence shown here is derived from an EMBL/GenBank/DDBJ whole genome shotgun (WGS) entry which is preliminary data.</text>
</comment>
<reference evidence="6 7" key="1">
    <citation type="submission" date="2018-04" db="EMBL/GenBank/DDBJ databases">
        <title>Genomic Encyclopedia of Archaeal and Bacterial Type Strains, Phase II (KMG-II): from individual species to whole genera.</title>
        <authorList>
            <person name="Goeker M."/>
        </authorList>
    </citation>
    <scope>NUCLEOTIDE SEQUENCE [LARGE SCALE GENOMIC DNA]</scope>
    <source>
        <strain evidence="6 7">DSM 5822</strain>
    </source>
</reference>
<dbReference type="RefSeq" id="WP_107866768.1">
    <property type="nucleotide sequence ID" value="NZ_QAON01000018.1"/>
</dbReference>
<dbReference type="AlphaFoldDB" id="A0A2T5IUL1"/>
<evidence type="ECO:0000256" key="2">
    <source>
        <dbReference type="ARBA" id="ARBA00012528"/>
    </source>
</evidence>
<feature type="transmembrane region" description="Helical" evidence="4">
    <location>
        <begin position="150"/>
        <end position="168"/>
    </location>
</feature>
<organism evidence="6 7">
    <name type="scientific">Agitococcus lubricus</name>
    <dbReference type="NCBI Taxonomy" id="1077255"/>
    <lineage>
        <taxon>Bacteria</taxon>
        <taxon>Pseudomonadati</taxon>
        <taxon>Pseudomonadota</taxon>
        <taxon>Gammaproteobacteria</taxon>
        <taxon>Moraxellales</taxon>
        <taxon>Moraxellaceae</taxon>
        <taxon>Agitococcus</taxon>
    </lineage>
</organism>
<gene>
    <name evidence="6" type="ORF">C8N29_11845</name>
</gene>
<feature type="transmembrane region" description="Helical" evidence="4">
    <location>
        <begin position="92"/>
        <end position="114"/>
    </location>
</feature>
<dbReference type="EMBL" id="QAON01000018">
    <property type="protein sequence ID" value="PTQ87550.1"/>
    <property type="molecule type" value="Genomic_DNA"/>
</dbReference>
<dbReference type="PANTHER" id="PTHR45138">
    <property type="entry name" value="REGULATORY COMPONENTS OF SENSORY TRANSDUCTION SYSTEM"/>
    <property type="match status" value="1"/>
</dbReference>
<evidence type="ECO:0000256" key="3">
    <source>
        <dbReference type="ARBA" id="ARBA00034247"/>
    </source>
</evidence>
<evidence type="ECO:0000313" key="7">
    <source>
        <dbReference type="Proteomes" id="UP000244223"/>
    </source>
</evidence>
<dbReference type="InterPro" id="IPR050469">
    <property type="entry name" value="Diguanylate_Cyclase"/>
</dbReference>
<dbReference type="Proteomes" id="UP000244223">
    <property type="component" value="Unassembled WGS sequence"/>
</dbReference>
<dbReference type="GO" id="GO:0052621">
    <property type="term" value="F:diguanylate cyclase activity"/>
    <property type="evidence" value="ECO:0007669"/>
    <property type="project" value="UniProtKB-EC"/>
</dbReference>
<dbReference type="OrthoDB" id="9759607at2"/>
<evidence type="ECO:0000256" key="4">
    <source>
        <dbReference type="SAM" id="Phobius"/>
    </source>
</evidence>
<dbReference type="EC" id="2.7.7.65" evidence="2"/>